<evidence type="ECO:0000256" key="2">
    <source>
        <dbReference type="ARBA" id="ARBA00006875"/>
    </source>
</evidence>
<keyword evidence="13" id="KW-1185">Reference proteome</keyword>
<evidence type="ECO:0000256" key="6">
    <source>
        <dbReference type="ARBA" id="ARBA00023069"/>
    </source>
</evidence>
<keyword evidence="8" id="KW-0966">Cell projection</keyword>
<comment type="subunit">
    <text evidence="9">Microtubule inner protein component of sperm flagellar doublet microtubules.</text>
</comment>
<name>A0A836CCQ6_9STRA</name>
<organism evidence="12 13">
    <name type="scientific">Tribonema minus</name>
    <dbReference type="NCBI Taxonomy" id="303371"/>
    <lineage>
        <taxon>Eukaryota</taxon>
        <taxon>Sar</taxon>
        <taxon>Stramenopiles</taxon>
        <taxon>Ochrophyta</taxon>
        <taxon>PX clade</taxon>
        <taxon>Xanthophyceae</taxon>
        <taxon>Tribonematales</taxon>
        <taxon>Tribonemataceae</taxon>
        <taxon>Tribonema</taxon>
    </lineage>
</organism>
<evidence type="ECO:0000256" key="7">
    <source>
        <dbReference type="ARBA" id="ARBA00023212"/>
    </source>
</evidence>
<evidence type="ECO:0000256" key="9">
    <source>
        <dbReference type="ARBA" id="ARBA00046435"/>
    </source>
</evidence>
<dbReference type="EMBL" id="JAFCMP010000401">
    <property type="protein sequence ID" value="KAG5180278.1"/>
    <property type="molecule type" value="Genomic_DNA"/>
</dbReference>
<dbReference type="PANTHER" id="PTHR14517">
    <property type="entry name" value="RIB43A-RELATED"/>
    <property type="match status" value="1"/>
</dbReference>
<comment type="subcellular location">
    <subcellularLocation>
        <location evidence="1">Cytoplasm</location>
        <location evidence="1">Cytoskeleton</location>
        <location evidence="1">Flagellum axoneme</location>
    </subcellularLocation>
</comment>
<dbReference type="InterPro" id="IPR008805">
    <property type="entry name" value="RIB43A"/>
</dbReference>
<evidence type="ECO:0000256" key="3">
    <source>
        <dbReference type="ARBA" id="ARBA00022490"/>
    </source>
</evidence>
<feature type="compositionally biased region" description="Basic and acidic residues" evidence="11">
    <location>
        <begin position="90"/>
        <end position="99"/>
    </location>
</feature>
<comment type="caution">
    <text evidence="12">The sequence shown here is derived from an EMBL/GenBank/DDBJ whole genome shotgun (WGS) entry which is preliminary data.</text>
</comment>
<dbReference type="Proteomes" id="UP000664859">
    <property type="component" value="Unassembled WGS sequence"/>
</dbReference>
<evidence type="ECO:0000256" key="11">
    <source>
        <dbReference type="SAM" id="MobiDB-lite"/>
    </source>
</evidence>
<keyword evidence="6" id="KW-0969">Cilium</keyword>
<feature type="region of interest" description="Disordered" evidence="11">
    <location>
        <begin position="90"/>
        <end position="119"/>
    </location>
</feature>
<evidence type="ECO:0000256" key="10">
    <source>
        <dbReference type="SAM" id="Coils"/>
    </source>
</evidence>
<protein>
    <submittedName>
        <fullName evidence="12">RIB43A-domain-containing protein</fullName>
    </submittedName>
</protein>
<accession>A0A836CCQ6</accession>
<keyword evidence="7" id="KW-0206">Cytoskeleton</keyword>
<sequence length="373" mass="41497">MIASLGSVPLTLEKELARSDAHRNRNEARVKKFLDARQRLIGVDKQALEDQIREKEAARQREREGAMLEFQRQERIRVLVEAQEAEERAARKAETDGVKSEWQAQTRSNQSRRAAEKEFYSAPIPVDACGPSSLQKFKGEDAQRAERVRAQRAQMKAWSEQQAAEAARAAAGRAGADAAYHEYLTQITDARQRMEEDEAAARAALRAETRAFNEALAREGAVRAAAWSALQARENAAELAHRDEELREGRGHVAGAQGHGHVRVDAFRGLSDQQREAVLRDNERLRAEAAGRAAAAAQQEAAWAAHDERVRETVDRVEAERAAEARAVTAHWRADIEQQQAVRAHKALQERIDRFGGIDPSSGFCGGFGKSCR</sequence>
<keyword evidence="3" id="KW-0963">Cytoplasm</keyword>
<gene>
    <name evidence="12" type="ORF">JKP88DRAFT_324304</name>
</gene>
<evidence type="ECO:0000256" key="4">
    <source>
        <dbReference type="ARBA" id="ARBA00022846"/>
    </source>
</evidence>
<dbReference type="OrthoDB" id="429119at2759"/>
<dbReference type="AlphaFoldDB" id="A0A836CCQ6"/>
<proteinExistence type="inferred from homology"/>
<comment type="similarity">
    <text evidence="2">Belongs to the RIB43A family.</text>
</comment>
<reference evidence="12" key="1">
    <citation type="submission" date="2021-02" db="EMBL/GenBank/DDBJ databases">
        <title>First Annotated Genome of the Yellow-green Alga Tribonema minus.</title>
        <authorList>
            <person name="Mahan K.M."/>
        </authorList>
    </citation>
    <scope>NUCLEOTIDE SEQUENCE</scope>
    <source>
        <strain evidence="12">UTEX B ZZ1240</strain>
    </source>
</reference>
<keyword evidence="4" id="KW-0282">Flagellum</keyword>
<feature type="compositionally biased region" description="Polar residues" evidence="11">
    <location>
        <begin position="102"/>
        <end position="112"/>
    </location>
</feature>
<evidence type="ECO:0000313" key="12">
    <source>
        <dbReference type="EMBL" id="KAG5180278.1"/>
    </source>
</evidence>
<dbReference type="Pfam" id="PF05914">
    <property type="entry name" value="RIB43A"/>
    <property type="match status" value="1"/>
</dbReference>
<evidence type="ECO:0000313" key="13">
    <source>
        <dbReference type="Proteomes" id="UP000664859"/>
    </source>
</evidence>
<dbReference type="PANTHER" id="PTHR14517:SF6">
    <property type="entry name" value="RE41410P"/>
    <property type="match status" value="1"/>
</dbReference>
<keyword evidence="5 10" id="KW-0175">Coiled coil</keyword>
<evidence type="ECO:0000256" key="1">
    <source>
        <dbReference type="ARBA" id="ARBA00004611"/>
    </source>
</evidence>
<feature type="coiled-coil region" evidence="10">
    <location>
        <begin position="45"/>
        <end position="88"/>
    </location>
</feature>
<evidence type="ECO:0000256" key="8">
    <source>
        <dbReference type="ARBA" id="ARBA00023273"/>
    </source>
</evidence>
<evidence type="ECO:0000256" key="5">
    <source>
        <dbReference type="ARBA" id="ARBA00023054"/>
    </source>
</evidence>